<dbReference type="PANTHER" id="PTHR44809">
    <property type="match status" value="1"/>
</dbReference>
<feature type="chain" id="PRO_5038054678" description="Tetratricopeptide repeat protein" evidence="2">
    <location>
        <begin position="19"/>
        <end position="240"/>
    </location>
</feature>
<dbReference type="InterPro" id="IPR019734">
    <property type="entry name" value="TPR_rpt"/>
</dbReference>
<dbReference type="RefSeq" id="WP_188968821.1">
    <property type="nucleotide sequence ID" value="NZ_BMKW01000008.1"/>
</dbReference>
<comment type="caution">
    <text evidence="3">The sequence shown here is derived from an EMBL/GenBank/DDBJ whole genome shotgun (WGS) entry which is preliminary data.</text>
</comment>
<organism evidence="3 4">
    <name type="scientific">Neoroseomonas lacus</name>
    <dbReference type="NCBI Taxonomy" id="287609"/>
    <lineage>
        <taxon>Bacteria</taxon>
        <taxon>Pseudomonadati</taxon>
        <taxon>Pseudomonadota</taxon>
        <taxon>Alphaproteobacteria</taxon>
        <taxon>Acetobacterales</taxon>
        <taxon>Acetobacteraceae</taxon>
        <taxon>Neoroseomonas</taxon>
    </lineage>
</organism>
<dbReference type="PANTHER" id="PTHR44809:SF1">
    <property type="entry name" value="PROTEIN O-MANNOSYL-TRANSFERASE TMTC1"/>
    <property type="match status" value="1"/>
</dbReference>
<dbReference type="AlphaFoldDB" id="A0A917KTV0"/>
<dbReference type="Gene3D" id="1.25.40.10">
    <property type="entry name" value="Tetratricopeptide repeat domain"/>
    <property type="match status" value="1"/>
</dbReference>
<accession>A0A917KTV0</accession>
<dbReference type="SMART" id="SM00028">
    <property type="entry name" value="TPR"/>
    <property type="match status" value="3"/>
</dbReference>
<evidence type="ECO:0000313" key="4">
    <source>
        <dbReference type="Proteomes" id="UP000661507"/>
    </source>
</evidence>
<proteinExistence type="predicted"/>
<keyword evidence="2" id="KW-0732">Signal</keyword>
<dbReference type="Proteomes" id="UP000661507">
    <property type="component" value="Unassembled WGS sequence"/>
</dbReference>
<reference evidence="3" key="1">
    <citation type="journal article" date="2014" name="Int. J. Syst. Evol. Microbiol.">
        <title>Complete genome sequence of Corynebacterium casei LMG S-19264T (=DSM 44701T), isolated from a smear-ripened cheese.</title>
        <authorList>
            <consortium name="US DOE Joint Genome Institute (JGI-PGF)"/>
            <person name="Walter F."/>
            <person name="Albersmeier A."/>
            <person name="Kalinowski J."/>
            <person name="Ruckert C."/>
        </authorList>
    </citation>
    <scope>NUCLEOTIDE SEQUENCE</scope>
    <source>
        <strain evidence="3">CGMCC 1.3617</strain>
    </source>
</reference>
<dbReference type="InterPro" id="IPR052943">
    <property type="entry name" value="TMTC_O-mannosyl-trnsfr"/>
</dbReference>
<name>A0A917KTV0_9PROT</name>
<keyword evidence="1" id="KW-0802">TPR repeat</keyword>
<dbReference type="PROSITE" id="PS50005">
    <property type="entry name" value="TPR"/>
    <property type="match status" value="1"/>
</dbReference>
<protein>
    <recommendedName>
        <fullName evidence="5">Tetratricopeptide repeat protein</fullName>
    </recommendedName>
</protein>
<reference evidence="3" key="2">
    <citation type="submission" date="2020-09" db="EMBL/GenBank/DDBJ databases">
        <authorList>
            <person name="Sun Q."/>
            <person name="Zhou Y."/>
        </authorList>
    </citation>
    <scope>NUCLEOTIDE SEQUENCE</scope>
    <source>
        <strain evidence="3">CGMCC 1.3617</strain>
    </source>
</reference>
<dbReference type="EMBL" id="BMKW01000008">
    <property type="protein sequence ID" value="GGJ24415.1"/>
    <property type="molecule type" value="Genomic_DNA"/>
</dbReference>
<evidence type="ECO:0000256" key="1">
    <source>
        <dbReference type="PROSITE-ProRule" id="PRU00339"/>
    </source>
</evidence>
<evidence type="ECO:0008006" key="5">
    <source>
        <dbReference type="Google" id="ProtNLM"/>
    </source>
</evidence>
<dbReference type="PROSITE" id="PS51257">
    <property type="entry name" value="PROKAR_LIPOPROTEIN"/>
    <property type="match status" value="1"/>
</dbReference>
<evidence type="ECO:0000313" key="3">
    <source>
        <dbReference type="EMBL" id="GGJ24415.1"/>
    </source>
</evidence>
<keyword evidence="4" id="KW-1185">Reference proteome</keyword>
<dbReference type="Pfam" id="PF13432">
    <property type="entry name" value="TPR_16"/>
    <property type="match status" value="1"/>
</dbReference>
<evidence type="ECO:0000256" key="2">
    <source>
        <dbReference type="SAM" id="SignalP"/>
    </source>
</evidence>
<dbReference type="SUPFAM" id="SSF48452">
    <property type="entry name" value="TPR-like"/>
    <property type="match status" value="1"/>
</dbReference>
<feature type="repeat" description="TPR" evidence="1">
    <location>
        <begin position="126"/>
        <end position="159"/>
    </location>
</feature>
<sequence>MRFTLIPILFAGSLAACAGGVDDNDQRLRLASAALATGNNSAATAITGSLAHDNPGDVQSQLRHAEMLAGNARWREAAEAYTRAVQADGHSAPARLGLGRALLRGGNAVAAETAFRQAVAALPREAGAQSGLGVALDMQGRQPEAQSAYRAALAINPNHAGARTNLALSLTLSGHGAEAVRVLEQVARAPQATMRQRHNLALAYAAAGDATHAAELLAPELGGEASQEAVVAWRAALSGS</sequence>
<dbReference type="InterPro" id="IPR011990">
    <property type="entry name" value="TPR-like_helical_dom_sf"/>
</dbReference>
<feature type="signal peptide" evidence="2">
    <location>
        <begin position="1"/>
        <end position="18"/>
    </location>
</feature>
<gene>
    <name evidence="3" type="ORF">GCM10011320_34660</name>
</gene>